<dbReference type="AlphaFoldDB" id="A0A918VAF0"/>
<feature type="chain" id="PRO_5037403836" description="Secretion system C-terminal sorting domain-containing protein" evidence="2">
    <location>
        <begin position="20"/>
        <end position="571"/>
    </location>
</feature>
<dbReference type="Gene3D" id="2.60.40.1120">
    <property type="entry name" value="Carboxypeptidase-like, regulatory domain"/>
    <property type="match status" value="1"/>
</dbReference>
<feature type="signal peptide" evidence="2">
    <location>
        <begin position="1"/>
        <end position="19"/>
    </location>
</feature>
<dbReference type="Proteomes" id="UP000636004">
    <property type="component" value="Unassembled WGS sequence"/>
</dbReference>
<dbReference type="SUPFAM" id="SSF75005">
    <property type="entry name" value="Arabinanase/levansucrase/invertase"/>
    <property type="match status" value="1"/>
</dbReference>
<comment type="caution">
    <text evidence="4">The sequence shown here is derived from an EMBL/GenBank/DDBJ whole genome shotgun (WGS) entry which is preliminary data.</text>
</comment>
<proteinExistence type="predicted"/>
<keyword evidence="1 2" id="KW-0732">Signal</keyword>
<dbReference type="NCBIfam" id="TIGR04183">
    <property type="entry name" value="Por_Secre_tail"/>
    <property type="match status" value="1"/>
</dbReference>
<gene>
    <name evidence="4" type="ORF">GCM10007028_23860</name>
</gene>
<evidence type="ECO:0000313" key="5">
    <source>
        <dbReference type="Proteomes" id="UP000636004"/>
    </source>
</evidence>
<feature type="domain" description="Secretion system C-terminal sorting" evidence="3">
    <location>
        <begin position="505"/>
        <end position="569"/>
    </location>
</feature>
<evidence type="ECO:0000259" key="3">
    <source>
        <dbReference type="Pfam" id="PF18962"/>
    </source>
</evidence>
<accession>A0A918VAF0</accession>
<evidence type="ECO:0000256" key="2">
    <source>
        <dbReference type="SAM" id="SignalP"/>
    </source>
</evidence>
<dbReference type="CDD" id="cd08992">
    <property type="entry name" value="GH117"/>
    <property type="match status" value="1"/>
</dbReference>
<dbReference type="Pfam" id="PF18962">
    <property type="entry name" value="Por_Secre_tail"/>
    <property type="match status" value="1"/>
</dbReference>
<dbReference type="InterPro" id="IPR023296">
    <property type="entry name" value="Glyco_hydro_beta-prop_sf"/>
</dbReference>
<keyword evidence="5" id="KW-1185">Reference proteome</keyword>
<reference evidence="4" key="1">
    <citation type="journal article" date="2014" name="Int. J. Syst. Evol. Microbiol.">
        <title>Complete genome sequence of Corynebacterium casei LMG S-19264T (=DSM 44701T), isolated from a smear-ripened cheese.</title>
        <authorList>
            <consortium name="US DOE Joint Genome Institute (JGI-PGF)"/>
            <person name="Walter F."/>
            <person name="Albersmeier A."/>
            <person name="Kalinowski J."/>
            <person name="Ruckert C."/>
        </authorList>
    </citation>
    <scope>NUCLEOTIDE SEQUENCE</scope>
    <source>
        <strain evidence="4">KCTC 12710</strain>
    </source>
</reference>
<dbReference type="EMBL" id="BMWZ01000005">
    <property type="protein sequence ID" value="GGZ84980.1"/>
    <property type="molecule type" value="Genomic_DNA"/>
</dbReference>
<dbReference type="InterPro" id="IPR026444">
    <property type="entry name" value="Secre_tail"/>
</dbReference>
<sequence>MKLKLLYIGLFFPSFCLFAQITYSGNVYDAKTNTPLSGVVVRVLENNLLDTTDGSGHFSITVQNSHSKTITAELNNSINHMFFEAHEVKPQSGMTISLRPKVKSTATLRWENYIGNNGTAEDCNHYNSPKIPNDEHWNLNFKESTILGPLGNPNNAIRRDPSKVIKVENTYYVYYTKGAIAPSHWFNMDWGKYQPGITPTSAKAFTWDYCDVYYATSTDGYNWTEQGYAVKRGASGTYDDRSVFTPEVFEWNNKFYLVYQVVQDPYVFRVKNNVGMAIADSPSGPFIKLDSPILSPTNNGVWDPNKTDNTALVKGDFDSHKVHDPCLIPFKGKFYLYYKGERMGEEKFCGQREIKWGVAIADNPEGPYIKSEYNPITNTGHEVSVWPYKNGIAIIQHLDGPEKNTIQFAEDGVNFEIKGKTSNVGEALGIAAIHGPNGNHPGTGINWGLAHKYNWGTVKGASNFLHRFDLNINYDLQFDTNGYPTGSKDLNNKKNNFNQTTRLIPNPVNDTITINGFDSGLLKIYNSTGQLINEKTLKNDNKINVVDYAPGTYFIKVSNKQEKYTAKFIKE</sequence>
<dbReference type="InterPro" id="IPR008969">
    <property type="entry name" value="CarboxyPept-like_regulatory"/>
</dbReference>
<organism evidence="4 5">
    <name type="scientific">Algibacter mikhailovii</name>
    <dbReference type="NCBI Taxonomy" id="425498"/>
    <lineage>
        <taxon>Bacteria</taxon>
        <taxon>Pseudomonadati</taxon>
        <taxon>Bacteroidota</taxon>
        <taxon>Flavobacteriia</taxon>
        <taxon>Flavobacteriales</taxon>
        <taxon>Flavobacteriaceae</taxon>
        <taxon>Algibacter</taxon>
    </lineage>
</organism>
<dbReference type="SUPFAM" id="SSF49464">
    <property type="entry name" value="Carboxypeptidase regulatory domain-like"/>
    <property type="match status" value="1"/>
</dbReference>
<evidence type="ECO:0000313" key="4">
    <source>
        <dbReference type="EMBL" id="GGZ84980.1"/>
    </source>
</evidence>
<dbReference type="RefSeq" id="WP_189361041.1">
    <property type="nucleotide sequence ID" value="NZ_BMWZ01000005.1"/>
</dbReference>
<evidence type="ECO:0000256" key="1">
    <source>
        <dbReference type="ARBA" id="ARBA00022729"/>
    </source>
</evidence>
<protein>
    <recommendedName>
        <fullName evidence="3">Secretion system C-terminal sorting domain-containing protein</fullName>
    </recommendedName>
</protein>
<dbReference type="Gene3D" id="2.115.10.20">
    <property type="entry name" value="Glycosyl hydrolase domain, family 43"/>
    <property type="match status" value="1"/>
</dbReference>
<reference evidence="4" key="2">
    <citation type="submission" date="2020-09" db="EMBL/GenBank/DDBJ databases">
        <authorList>
            <person name="Sun Q."/>
            <person name="Kim S."/>
        </authorList>
    </citation>
    <scope>NUCLEOTIDE SEQUENCE</scope>
    <source>
        <strain evidence="4">KCTC 12710</strain>
    </source>
</reference>
<name>A0A918VAF0_9FLAO</name>